<keyword evidence="2" id="KW-1185">Reference proteome</keyword>
<organism evidence="1 2">
    <name type="scientific">Bauhinia variegata</name>
    <name type="common">Purple orchid tree</name>
    <name type="synonym">Phanera variegata</name>
    <dbReference type="NCBI Taxonomy" id="167791"/>
    <lineage>
        <taxon>Eukaryota</taxon>
        <taxon>Viridiplantae</taxon>
        <taxon>Streptophyta</taxon>
        <taxon>Embryophyta</taxon>
        <taxon>Tracheophyta</taxon>
        <taxon>Spermatophyta</taxon>
        <taxon>Magnoliopsida</taxon>
        <taxon>eudicotyledons</taxon>
        <taxon>Gunneridae</taxon>
        <taxon>Pentapetalae</taxon>
        <taxon>rosids</taxon>
        <taxon>fabids</taxon>
        <taxon>Fabales</taxon>
        <taxon>Fabaceae</taxon>
        <taxon>Cercidoideae</taxon>
        <taxon>Cercideae</taxon>
        <taxon>Bauhiniinae</taxon>
        <taxon>Bauhinia</taxon>
    </lineage>
</organism>
<proteinExistence type="predicted"/>
<dbReference type="Proteomes" id="UP000828941">
    <property type="component" value="Chromosome 11"/>
</dbReference>
<protein>
    <submittedName>
        <fullName evidence="1">Uncharacterized protein</fullName>
    </submittedName>
</protein>
<dbReference type="EMBL" id="CM039436">
    <property type="protein sequence ID" value="KAI4314411.1"/>
    <property type="molecule type" value="Genomic_DNA"/>
</dbReference>
<comment type="caution">
    <text evidence="1">The sequence shown here is derived from an EMBL/GenBank/DDBJ whole genome shotgun (WGS) entry which is preliminary data.</text>
</comment>
<gene>
    <name evidence="1" type="ORF">L6164_027323</name>
</gene>
<accession>A0ACB9LSY2</accession>
<evidence type="ECO:0000313" key="1">
    <source>
        <dbReference type="EMBL" id="KAI4314411.1"/>
    </source>
</evidence>
<sequence>MDAGGTRRQPGSDPEALLNLCRLLLDKRDFSSCRQRACQVPRSDPVVSDTVNRVLAVANVLLAAERRICKDHLDWYAILQLRRADSKNRQLVRDQFKKLMYLLNPNKNGFPFSNEAFMLVRQAWSVLSDSEKRAQYERAFDNASEPCKPSRGKQMGSRKVPENEHNMNAGEQNATFWTVCPYCWTLYEYEKNYEECSLRCQNCRRVFHGAPVDPPAPEEVVSGKDQYYCYHAYLPVRYSAEKVTERKRRKERAMRNKNMGGAEVLSNVSEDIGGQSSGFREGEAGPSGKVRFEVVHEELGNNVGEGVQGNVRHGECERVVQGIVNTGLQSNGKRGMKMKTVARTTKKISGNRFRNEGFKPQHWQEELSDSDEEYEIEIPNL</sequence>
<name>A0ACB9LSY2_BAUVA</name>
<reference evidence="1 2" key="1">
    <citation type="journal article" date="2022" name="DNA Res.">
        <title>Chromosomal-level genome assembly of the orchid tree Bauhinia variegata (Leguminosae; Cercidoideae) supports the allotetraploid origin hypothesis of Bauhinia.</title>
        <authorList>
            <person name="Zhong Y."/>
            <person name="Chen Y."/>
            <person name="Zheng D."/>
            <person name="Pang J."/>
            <person name="Liu Y."/>
            <person name="Luo S."/>
            <person name="Meng S."/>
            <person name="Qian L."/>
            <person name="Wei D."/>
            <person name="Dai S."/>
            <person name="Zhou R."/>
        </authorList>
    </citation>
    <scope>NUCLEOTIDE SEQUENCE [LARGE SCALE GENOMIC DNA]</scope>
    <source>
        <strain evidence="1">BV-YZ2020</strain>
    </source>
</reference>
<evidence type="ECO:0000313" key="2">
    <source>
        <dbReference type="Proteomes" id="UP000828941"/>
    </source>
</evidence>